<protein>
    <submittedName>
        <fullName evidence="1">Uncharacterized protein</fullName>
    </submittedName>
</protein>
<sequence>GAVLLGATPQPINEFSAVQRHPIGARKQVGQRVYHYAHVAPAALGGVQLVPSRGAVNLMTNRERGTDVVGAYPVGSKVIRITAINDVLENEFAGGMLLYADEDNGWSCHAPIVANSAATIGNIFTVWLEYGIPYAMTDGYNSTCIANPFWNVARATANWGYTSVVGVPELHVPVDNFTWLQTWGPCMCVGTGGTGGNPNERTVTWDDDGCVQLSASHSTNHQFAGFLVHKTWFDQAPAFAGAQGYSFNVINI</sequence>
<comment type="caution">
    <text evidence="1">The sequence shown here is derived from an EMBL/GenBank/DDBJ whole genome shotgun (WGS) entry which is preliminary data.</text>
</comment>
<evidence type="ECO:0000313" key="1">
    <source>
        <dbReference type="EMBL" id="GAI41425.1"/>
    </source>
</evidence>
<name>X1PQR1_9ZZZZ</name>
<feature type="non-terminal residue" evidence="1">
    <location>
        <position position="252"/>
    </location>
</feature>
<feature type="non-terminal residue" evidence="1">
    <location>
        <position position="1"/>
    </location>
</feature>
<accession>X1PQR1</accession>
<gene>
    <name evidence="1" type="ORF">S06H3_50212</name>
</gene>
<dbReference type="AlphaFoldDB" id="X1PQR1"/>
<organism evidence="1">
    <name type="scientific">marine sediment metagenome</name>
    <dbReference type="NCBI Taxonomy" id="412755"/>
    <lineage>
        <taxon>unclassified sequences</taxon>
        <taxon>metagenomes</taxon>
        <taxon>ecological metagenomes</taxon>
    </lineage>
</organism>
<dbReference type="EMBL" id="BARV01031770">
    <property type="protein sequence ID" value="GAI41425.1"/>
    <property type="molecule type" value="Genomic_DNA"/>
</dbReference>
<reference evidence="1" key="1">
    <citation type="journal article" date="2014" name="Front. Microbiol.">
        <title>High frequency of phylogenetically diverse reductive dehalogenase-homologous genes in deep subseafloor sedimentary metagenomes.</title>
        <authorList>
            <person name="Kawai M."/>
            <person name="Futagami T."/>
            <person name="Toyoda A."/>
            <person name="Takaki Y."/>
            <person name="Nishi S."/>
            <person name="Hori S."/>
            <person name="Arai W."/>
            <person name="Tsubouchi T."/>
            <person name="Morono Y."/>
            <person name="Uchiyama I."/>
            <person name="Ito T."/>
            <person name="Fujiyama A."/>
            <person name="Inagaki F."/>
            <person name="Takami H."/>
        </authorList>
    </citation>
    <scope>NUCLEOTIDE SEQUENCE</scope>
    <source>
        <strain evidence="1">Expedition CK06-06</strain>
    </source>
</reference>
<proteinExistence type="predicted"/>